<proteinExistence type="predicted"/>
<evidence type="ECO:0000313" key="1">
    <source>
        <dbReference type="EMBL" id="MFD1030791.1"/>
    </source>
</evidence>
<keyword evidence="2" id="KW-1185">Reference proteome</keyword>
<organism evidence="1 2">
    <name type="scientific">Metaplanococcus flavidus</name>
    <dbReference type="NCBI Taxonomy" id="569883"/>
    <lineage>
        <taxon>Bacteria</taxon>
        <taxon>Bacillati</taxon>
        <taxon>Bacillota</taxon>
        <taxon>Bacilli</taxon>
        <taxon>Bacillales</taxon>
        <taxon>Caryophanaceae</taxon>
        <taxon>Metaplanococcus</taxon>
    </lineage>
</organism>
<gene>
    <name evidence="1" type="ORF">ACFQ1X_05040</name>
</gene>
<protein>
    <submittedName>
        <fullName evidence="1">Uncharacterized protein</fullName>
    </submittedName>
</protein>
<name>A0ABW3LAS3_9BACL</name>
<dbReference type="RefSeq" id="WP_144836780.1">
    <property type="nucleotide sequence ID" value="NZ_JBHTKI010000008.1"/>
</dbReference>
<accession>A0ABW3LAS3</accession>
<comment type="caution">
    <text evidence="1">The sequence shown here is derived from an EMBL/GenBank/DDBJ whole genome shotgun (WGS) entry which is preliminary data.</text>
</comment>
<dbReference type="EMBL" id="JBHTKI010000008">
    <property type="protein sequence ID" value="MFD1030791.1"/>
    <property type="molecule type" value="Genomic_DNA"/>
</dbReference>
<reference evidence="2" key="1">
    <citation type="journal article" date="2019" name="Int. J. Syst. Evol. Microbiol.">
        <title>The Global Catalogue of Microorganisms (GCM) 10K type strain sequencing project: providing services to taxonomists for standard genome sequencing and annotation.</title>
        <authorList>
            <consortium name="The Broad Institute Genomics Platform"/>
            <consortium name="The Broad Institute Genome Sequencing Center for Infectious Disease"/>
            <person name="Wu L."/>
            <person name="Ma J."/>
        </authorList>
    </citation>
    <scope>NUCLEOTIDE SEQUENCE [LARGE SCALE GENOMIC DNA]</scope>
    <source>
        <strain evidence="2">CCUG 56756</strain>
    </source>
</reference>
<sequence length="187" mass="21608">MKKQYFVQYPDVSLTNAFVLPKDMFQSIAVGIRDMDTDFLFTLIQNISSFPVYFVLESVVFKHIETSISEKNISHYKFSSDGYIIKIDSADKLEWVCTNTVELVLNGVEVFIFFGEDISEEDIVPTRNWDSPTEFKNLDFDKVETFIDVYEVGLTIFTKNEKYNSPKKVTPYISADYSLDLESSDTE</sequence>
<dbReference type="Proteomes" id="UP001597109">
    <property type="component" value="Unassembled WGS sequence"/>
</dbReference>
<evidence type="ECO:0000313" key="2">
    <source>
        <dbReference type="Proteomes" id="UP001597109"/>
    </source>
</evidence>